<protein>
    <submittedName>
        <fullName evidence="1">Uncharacterized protein</fullName>
    </submittedName>
</protein>
<proteinExistence type="predicted"/>
<dbReference type="EMBL" id="GGEC01016281">
    <property type="protein sequence ID" value="MBW96764.1"/>
    <property type="molecule type" value="Transcribed_RNA"/>
</dbReference>
<organism evidence="1">
    <name type="scientific">Rhizophora mucronata</name>
    <name type="common">Asiatic mangrove</name>
    <dbReference type="NCBI Taxonomy" id="61149"/>
    <lineage>
        <taxon>Eukaryota</taxon>
        <taxon>Viridiplantae</taxon>
        <taxon>Streptophyta</taxon>
        <taxon>Embryophyta</taxon>
        <taxon>Tracheophyta</taxon>
        <taxon>Spermatophyta</taxon>
        <taxon>Magnoliopsida</taxon>
        <taxon>eudicotyledons</taxon>
        <taxon>Gunneridae</taxon>
        <taxon>Pentapetalae</taxon>
        <taxon>rosids</taxon>
        <taxon>fabids</taxon>
        <taxon>Malpighiales</taxon>
        <taxon>Rhizophoraceae</taxon>
        <taxon>Rhizophora</taxon>
    </lineage>
</organism>
<name>A0A2P2JTH2_RHIMU</name>
<sequence>MHTDHHHLSNKTNPKFCSVYCLLAKQYIQTSN</sequence>
<dbReference type="AlphaFoldDB" id="A0A2P2JTH2"/>
<evidence type="ECO:0000313" key="1">
    <source>
        <dbReference type="EMBL" id="MBW96764.1"/>
    </source>
</evidence>
<accession>A0A2P2JTH2</accession>
<reference evidence="1" key="1">
    <citation type="submission" date="2018-02" db="EMBL/GenBank/DDBJ databases">
        <title>Rhizophora mucronata_Transcriptome.</title>
        <authorList>
            <person name="Meera S.P."/>
            <person name="Sreeshan A."/>
            <person name="Augustine A."/>
        </authorList>
    </citation>
    <scope>NUCLEOTIDE SEQUENCE</scope>
    <source>
        <tissue evidence="1">Leaf</tissue>
    </source>
</reference>